<evidence type="ECO:0000313" key="1">
    <source>
        <dbReference type="EMBL" id="PON50917.1"/>
    </source>
</evidence>
<organism evidence="1 2">
    <name type="scientific">Trema orientale</name>
    <name type="common">Charcoal tree</name>
    <name type="synonym">Celtis orientalis</name>
    <dbReference type="NCBI Taxonomy" id="63057"/>
    <lineage>
        <taxon>Eukaryota</taxon>
        <taxon>Viridiplantae</taxon>
        <taxon>Streptophyta</taxon>
        <taxon>Embryophyta</taxon>
        <taxon>Tracheophyta</taxon>
        <taxon>Spermatophyta</taxon>
        <taxon>Magnoliopsida</taxon>
        <taxon>eudicotyledons</taxon>
        <taxon>Gunneridae</taxon>
        <taxon>Pentapetalae</taxon>
        <taxon>rosids</taxon>
        <taxon>fabids</taxon>
        <taxon>Rosales</taxon>
        <taxon>Cannabaceae</taxon>
        <taxon>Trema</taxon>
    </lineage>
</organism>
<dbReference type="EMBL" id="JXTC01000480">
    <property type="protein sequence ID" value="PON50917.1"/>
    <property type="molecule type" value="Genomic_DNA"/>
</dbReference>
<accession>A0A2P5BQ28</accession>
<dbReference type="Proteomes" id="UP000237000">
    <property type="component" value="Unassembled WGS sequence"/>
</dbReference>
<comment type="caution">
    <text evidence="1">The sequence shown here is derived from an EMBL/GenBank/DDBJ whole genome shotgun (WGS) entry which is preliminary data.</text>
</comment>
<proteinExistence type="predicted"/>
<sequence length="94" mass="10304">MAIEAKEGSMPPNLELPIEVLGVGKHASTSHYLIKRFKEVMVDGKKSGGLGSIMKQGSSRKAVGITKISLFTLVNALQYHEEVIVVDYIFNEDL</sequence>
<dbReference type="OrthoDB" id="10340537at2759"/>
<reference evidence="2" key="1">
    <citation type="submission" date="2016-06" db="EMBL/GenBank/DDBJ databases">
        <title>Parallel loss of symbiosis genes in relatives of nitrogen-fixing non-legume Parasponia.</title>
        <authorList>
            <person name="Van Velzen R."/>
            <person name="Holmer R."/>
            <person name="Bu F."/>
            <person name="Rutten L."/>
            <person name="Van Zeijl A."/>
            <person name="Liu W."/>
            <person name="Santuari L."/>
            <person name="Cao Q."/>
            <person name="Sharma T."/>
            <person name="Shen D."/>
            <person name="Roswanjaya Y."/>
            <person name="Wardhani T."/>
            <person name="Kalhor M.S."/>
            <person name="Jansen J."/>
            <person name="Van den Hoogen J."/>
            <person name="Gungor B."/>
            <person name="Hartog M."/>
            <person name="Hontelez J."/>
            <person name="Verver J."/>
            <person name="Yang W.-C."/>
            <person name="Schijlen E."/>
            <person name="Repin R."/>
            <person name="Schilthuizen M."/>
            <person name="Schranz E."/>
            <person name="Heidstra R."/>
            <person name="Miyata K."/>
            <person name="Fedorova E."/>
            <person name="Kohlen W."/>
            <person name="Bisseling T."/>
            <person name="Smit S."/>
            <person name="Geurts R."/>
        </authorList>
    </citation>
    <scope>NUCLEOTIDE SEQUENCE [LARGE SCALE GENOMIC DNA]</scope>
    <source>
        <strain evidence="2">cv. RG33-2</strain>
    </source>
</reference>
<name>A0A2P5BQ28_TREOI</name>
<dbReference type="InParanoid" id="A0A2P5BQ28"/>
<keyword evidence="2" id="KW-1185">Reference proteome</keyword>
<dbReference type="AlphaFoldDB" id="A0A2P5BQ28"/>
<gene>
    <name evidence="1" type="ORF">TorRG33x02_312600</name>
</gene>
<protein>
    <submittedName>
        <fullName evidence="1">Uncharacterized protein</fullName>
    </submittedName>
</protein>
<evidence type="ECO:0000313" key="2">
    <source>
        <dbReference type="Proteomes" id="UP000237000"/>
    </source>
</evidence>